<organism evidence="9 10">
    <name type="scientific">Wenzhouxiangella sediminis</name>
    <dbReference type="NCBI Taxonomy" id="1792836"/>
    <lineage>
        <taxon>Bacteria</taxon>
        <taxon>Pseudomonadati</taxon>
        <taxon>Pseudomonadota</taxon>
        <taxon>Gammaproteobacteria</taxon>
        <taxon>Chromatiales</taxon>
        <taxon>Wenzhouxiangellaceae</taxon>
        <taxon>Wenzhouxiangella</taxon>
    </lineage>
</organism>
<evidence type="ECO:0000256" key="2">
    <source>
        <dbReference type="ARBA" id="ARBA00025704"/>
    </source>
</evidence>
<dbReference type="InterPro" id="IPR043519">
    <property type="entry name" value="NT_sf"/>
</dbReference>
<dbReference type="Gene3D" id="1.10.3210.10">
    <property type="entry name" value="Hypothetical protein af1432"/>
    <property type="match status" value="1"/>
</dbReference>
<dbReference type="Pfam" id="PF02824">
    <property type="entry name" value="TGS"/>
    <property type="match status" value="1"/>
</dbReference>
<dbReference type="SUPFAM" id="SSF81271">
    <property type="entry name" value="TGS-like"/>
    <property type="match status" value="1"/>
</dbReference>
<feature type="domain" description="ACT" evidence="7">
    <location>
        <begin position="646"/>
        <end position="720"/>
    </location>
</feature>
<dbReference type="Pfam" id="PF13328">
    <property type="entry name" value="HD_4"/>
    <property type="match status" value="1"/>
</dbReference>
<dbReference type="InterPro" id="IPR045865">
    <property type="entry name" value="ACT-like_dom_sf"/>
</dbReference>
<name>A0A3E1K576_9GAMM</name>
<dbReference type="PROSITE" id="PS51671">
    <property type="entry name" value="ACT"/>
    <property type="match status" value="1"/>
</dbReference>
<comment type="pathway">
    <text evidence="2">Purine metabolism.</text>
</comment>
<dbReference type="GO" id="GO:0005886">
    <property type="term" value="C:plasma membrane"/>
    <property type="evidence" value="ECO:0007669"/>
    <property type="project" value="TreeGrafter"/>
</dbReference>
<sequence>MSRDLQSEQRALEHWIRSQSESQPGIKIDRLRSRVELLVDATGARGATALALVHGALSALSRLGPDPVVIEATILLPLALEEQRREALPDDCDPRVHELLEQLRTLTFFGRTYLPDDQTRAEGLRQLLMALVADVRVVLIALAWQVARLHLARNEDEATRREIARETQMIHAPLANRLGIWQLKWELEDLAFRYLEPETYQRISRLVAEKRSDRQAFIEQFMSRLRALLEDAGIHADVTGRAKHIYSIWRKMQRKGLDFHELFDVRAVRVLVDSVEQCYSVLGLVHTRWQPVPGEFDDYITNPKANLYQSLHTAVSTSSGRVVEVQIRTHEMHRHAELGVAAHWRYKEGGPRDDALEKRIGVMRQLLEGQDGEDDDEALLESFRNLTTEDRVYVLTPRGEVRDLAAGATPLDFAYLIHTEVGHRCRGARVNGRIVPLTYQLRNGDRVEILTAKEPRPSRDWLIPRLGYIHTARARAKVRQWFRQANQEENLAAGRQAVEAEFRRLDLGLDEIRRVMEKFNATRVDDLYVSVGAGDVTATQVAQAVERLHAREQKESEGIAVQRKPVDTAAGDDDVRIEGVGSLMHQMARCCQPVPGDPIAGYITRGRGVSIHRQDCRQFLNLQRRQPERVLDVQWASGSRSRYPSRIVVRAWDRRELIKDIGTLLAAERVNVTGMNAQHGDTGDEVTIELTVQVEDFDQLSTLLSRLQAIPSVTDARRLR</sequence>
<dbReference type="SMART" id="SM00954">
    <property type="entry name" value="RelA_SpoT"/>
    <property type="match status" value="1"/>
</dbReference>
<dbReference type="InterPro" id="IPR004811">
    <property type="entry name" value="RelA/Spo_fam"/>
</dbReference>
<dbReference type="Gene3D" id="3.10.20.30">
    <property type="match status" value="1"/>
</dbReference>
<dbReference type="Pfam" id="PF04607">
    <property type="entry name" value="RelA_SpoT"/>
    <property type="match status" value="1"/>
</dbReference>
<dbReference type="CDD" id="cd04876">
    <property type="entry name" value="ACT_RelA-SpoT"/>
    <property type="match status" value="1"/>
</dbReference>
<proteinExistence type="inferred from homology"/>
<dbReference type="FunFam" id="3.10.20.30:FF:000002">
    <property type="entry name" value="GTP pyrophosphokinase (RelA/SpoT)"/>
    <property type="match status" value="1"/>
</dbReference>
<dbReference type="Gene3D" id="3.30.460.10">
    <property type="entry name" value="Beta Polymerase, domain 2"/>
    <property type="match status" value="1"/>
</dbReference>
<accession>A0A3E1K576</accession>
<protein>
    <recommendedName>
        <fullName evidence="1">GTP pyrophosphokinase</fullName>
    </recommendedName>
    <alternativeName>
        <fullName evidence="4">(p)ppGpp synthase</fullName>
    </alternativeName>
    <alternativeName>
        <fullName evidence="3">ATP:GTP 3'-pyrophosphotransferase</fullName>
    </alternativeName>
    <alternativeName>
        <fullName evidence="5">ppGpp synthase I</fullName>
    </alternativeName>
</protein>
<dbReference type="RefSeq" id="WP_116651904.1">
    <property type="nucleotide sequence ID" value="NZ_QUZK01000052.1"/>
</dbReference>
<evidence type="ECO:0000256" key="3">
    <source>
        <dbReference type="ARBA" id="ARBA00029754"/>
    </source>
</evidence>
<evidence type="ECO:0000256" key="1">
    <source>
        <dbReference type="ARBA" id="ARBA00019852"/>
    </source>
</evidence>
<evidence type="ECO:0000259" key="8">
    <source>
        <dbReference type="PROSITE" id="PS51880"/>
    </source>
</evidence>
<dbReference type="GO" id="GO:0008728">
    <property type="term" value="F:GTP diphosphokinase activity"/>
    <property type="evidence" value="ECO:0007669"/>
    <property type="project" value="TreeGrafter"/>
</dbReference>
<dbReference type="Pfam" id="PF13291">
    <property type="entry name" value="ACT_4"/>
    <property type="match status" value="1"/>
</dbReference>
<dbReference type="PANTHER" id="PTHR21262">
    <property type="entry name" value="GUANOSINE-3',5'-BIS DIPHOSPHATE 3'-PYROPHOSPHOHYDROLASE"/>
    <property type="match status" value="1"/>
</dbReference>
<dbReference type="CDD" id="cd05399">
    <property type="entry name" value="NT_Rel-Spo_like"/>
    <property type="match status" value="1"/>
</dbReference>
<comment type="function">
    <text evidence="6">In eubacteria ppGpp (guanosine 3'-diphosphate 5'-diphosphate) is a mediator of the stringent response that coordinates a variety of cellular activities in response to changes in nutritional abundance.</text>
</comment>
<evidence type="ECO:0000313" key="9">
    <source>
        <dbReference type="EMBL" id="RFF29098.1"/>
    </source>
</evidence>
<evidence type="ECO:0000256" key="4">
    <source>
        <dbReference type="ARBA" id="ARBA00032407"/>
    </source>
</evidence>
<dbReference type="InterPro" id="IPR004095">
    <property type="entry name" value="TGS"/>
</dbReference>
<dbReference type="InterPro" id="IPR045600">
    <property type="entry name" value="RelA/SpoT_AH_RIS"/>
</dbReference>
<dbReference type="PROSITE" id="PS51880">
    <property type="entry name" value="TGS"/>
    <property type="match status" value="1"/>
</dbReference>
<keyword evidence="10" id="KW-1185">Reference proteome</keyword>
<dbReference type="AlphaFoldDB" id="A0A3E1K576"/>
<dbReference type="NCBIfam" id="TIGR00691">
    <property type="entry name" value="spoT_relA"/>
    <property type="match status" value="1"/>
</dbReference>
<comment type="similarity">
    <text evidence="6">Belongs to the relA/spoT family.</text>
</comment>
<dbReference type="FunFam" id="3.30.460.10:FF:000001">
    <property type="entry name" value="GTP pyrophosphokinase RelA"/>
    <property type="match status" value="1"/>
</dbReference>
<dbReference type="InterPro" id="IPR007685">
    <property type="entry name" value="RelA_SpoT"/>
</dbReference>
<dbReference type="Pfam" id="PF19296">
    <property type="entry name" value="RelA_AH_RIS"/>
    <property type="match status" value="1"/>
</dbReference>
<evidence type="ECO:0000259" key="7">
    <source>
        <dbReference type="PROSITE" id="PS51671"/>
    </source>
</evidence>
<keyword evidence="9" id="KW-0378">Hydrolase</keyword>
<feature type="domain" description="TGS" evidence="8">
    <location>
        <begin position="388"/>
        <end position="451"/>
    </location>
</feature>
<dbReference type="InterPro" id="IPR033655">
    <property type="entry name" value="TGS_RelA/SpoT"/>
</dbReference>
<evidence type="ECO:0000256" key="5">
    <source>
        <dbReference type="ARBA" id="ARBA00033308"/>
    </source>
</evidence>
<dbReference type="Proteomes" id="UP000260351">
    <property type="component" value="Unassembled WGS sequence"/>
</dbReference>
<dbReference type="GO" id="GO:0008893">
    <property type="term" value="F:guanosine-3',5'-bis(diphosphate) 3'-diphosphatase activity"/>
    <property type="evidence" value="ECO:0007669"/>
    <property type="project" value="TreeGrafter"/>
</dbReference>
<reference evidence="9 10" key="1">
    <citation type="submission" date="2018-08" db="EMBL/GenBank/DDBJ databases">
        <title>Wenzhouxiangella salilacus sp. nov., a novel bacterium isolated from a saline lake in Xinjiang Province, China.</title>
        <authorList>
            <person name="Han S."/>
        </authorList>
    </citation>
    <scope>NUCLEOTIDE SEQUENCE [LARGE SCALE GENOMIC DNA]</scope>
    <source>
        <strain evidence="9 10">XDB06</strain>
    </source>
</reference>
<dbReference type="PANTHER" id="PTHR21262:SF31">
    <property type="entry name" value="GTP PYROPHOSPHOKINASE"/>
    <property type="match status" value="1"/>
</dbReference>
<dbReference type="GO" id="GO:0042594">
    <property type="term" value="P:response to starvation"/>
    <property type="evidence" value="ECO:0007669"/>
    <property type="project" value="TreeGrafter"/>
</dbReference>
<dbReference type="GO" id="GO:0015949">
    <property type="term" value="P:nucleobase-containing small molecule interconversion"/>
    <property type="evidence" value="ECO:0007669"/>
    <property type="project" value="UniProtKB-ARBA"/>
</dbReference>
<dbReference type="OrthoDB" id="9805041at2"/>
<dbReference type="InterPro" id="IPR012675">
    <property type="entry name" value="Beta-grasp_dom_sf"/>
</dbReference>
<comment type="caution">
    <text evidence="9">The sequence shown here is derived from an EMBL/GenBank/DDBJ whole genome shotgun (WGS) entry which is preliminary data.</text>
</comment>
<dbReference type="SUPFAM" id="SSF55021">
    <property type="entry name" value="ACT-like"/>
    <property type="match status" value="1"/>
</dbReference>
<dbReference type="SUPFAM" id="SSF81301">
    <property type="entry name" value="Nucleotidyltransferase"/>
    <property type="match status" value="1"/>
</dbReference>
<dbReference type="GO" id="GO:0015969">
    <property type="term" value="P:guanosine tetraphosphate metabolic process"/>
    <property type="evidence" value="ECO:0007669"/>
    <property type="project" value="InterPro"/>
</dbReference>
<dbReference type="EMBL" id="QUZK01000052">
    <property type="protein sequence ID" value="RFF29098.1"/>
    <property type="molecule type" value="Genomic_DNA"/>
</dbReference>
<evidence type="ECO:0000313" key="10">
    <source>
        <dbReference type="Proteomes" id="UP000260351"/>
    </source>
</evidence>
<dbReference type="CDD" id="cd01668">
    <property type="entry name" value="TGS_RSH"/>
    <property type="match status" value="1"/>
</dbReference>
<dbReference type="InterPro" id="IPR012676">
    <property type="entry name" value="TGS-like"/>
</dbReference>
<dbReference type="Gene3D" id="3.30.70.260">
    <property type="match status" value="1"/>
</dbReference>
<gene>
    <name evidence="9" type="ORF">DZC52_14685</name>
</gene>
<evidence type="ECO:0000256" key="6">
    <source>
        <dbReference type="RuleBase" id="RU003847"/>
    </source>
</evidence>
<dbReference type="InterPro" id="IPR002912">
    <property type="entry name" value="ACT_dom"/>
</dbReference>
<dbReference type="SUPFAM" id="SSF109604">
    <property type="entry name" value="HD-domain/PDEase-like"/>
    <property type="match status" value="1"/>
</dbReference>